<dbReference type="AlphaFoldDB" id="A0A6J5CD48"/>
<dbReference type="GO" id="GO:0050660">
    <property type="term" value="F:flavin adenine dinucleotide binding"/>
    <property type="evidence" value="ECO:0007669"/>
    <property type="project" value="InterPro"/>
</dbReference>
<proteinExistence type="predicted"/>
<accession>A0A6J5CD48</accession>
<protein>
    <submittedName>
        <fullName evidence="2">Uncharacterized protein</fullName>
    </submittedName>
</protein>
<dbReference type="InterPro" id="IPR016167">
    <property type="entry name" value="FAD-bd_PCMH_sub1"/>
</dbReference>
<gene>
    <name evidence="2" type="ORF">LMG22037_05821</name>
</gene>
<feature type="region of interest" description="Disordered" evidence="1">
    <location>
        <begin position="1"/>
        <end position="26"/>
    </location>
</feature>
<sequence>MRDFDYARADSAGQAVSHHAAKGQPSSYLAGGTTLLDLVKLDVMRPDQRHCQVVGSLT</sequence>
<dbReference type="Proteomes" id="UP000494249">
    <property type="component" value="Unassembled WGS sequence"/>
</dbReference>
<reference evidence="2 3" key="1">
    <citation type="submission" date="2020-04" db="EMBL/GenBank/DDBJ databases">
        <authorList>
            <person name="De Canck E."/>
        </authorList>
    </citation>
    <scope>NUCLEOTIDE SEQUENCE [LARGE SCALE GENOMIC DNA]</scope>
    <source>
        <strain evidence="2 3">LMG 22037</strain>
    </source>
</reference>
<evidence type="ECO:0000313" key="3">
    <source>
        <dbReference type="Proteomes" id="UP000494249"/>
    </source>
</evidence>
<organism evidence="2 3">
    <name type="scientific">Paraburkholderia phenoliruptrix</name>
    <dbReference type="NCBI Taxonomy" id="252970"/>
    <lineage>
        <taxon>Bacteria</taxon>
        <taxon>Pseudomonadati</taxon>
        <taxon>Pseudomonadota</taxon>
        <taxon>Betaproteobacteria</taxon>
        <taxon>Burkholderiales</taxon>
        <taxon>Burkholderiaceae</taxon>
        <taxon>Paraburkholderia</taxon>
    </lineage>
</organism>
<evidence type="ECO:0000256" key="1">
    <source>
        <dbReference type="SAM" id="MobiDB-lite"/>
    </source>
</evidence>
<dbReference type="RefSeq" id="WP_208459259.1">
    <property type="nucleotide sequence ID" value="NZ_CADFGL010000045.1"/>
</dbReference>
<dbReference type="Gene3D" id="3.30.43.10">
    <property type="entry name" value="Uridine Diphospho-n-acetylenolpyruvylglucosamine Reductase, domain 2"/>
    <property type="match status" value="1"/>
</dbReference>
<dbReference type="InterPro" id="IPR036318">
    <property type="entry name" value="FAD-bd_PCMH-like_sf"/>
</dbReference>
<dbReference type="EMBL" id="CADIKB010000047">
    <property type="protein sequence ID" value="CAB3733730.1"/>
    <property type="molecule type" value="Genomic_DNA"/>
</dbReference>
<name>A0A6J5CD48_9BURK</name>
<dbReference type="SUPFAM" id="SSF56176">
    <property type="entry name" value="FAD-binding/transporter-associated domain-like"/>
    <property type="match status" value="1"/>
</dbReference>
<evidence type="ECO:0000313" key="2">
    <source>
        <dbReference type="EMBL" id="CAB3733730.1"/>
    </source>
</evidence>